<dbReference type="OrthoDB" id="341511at2759"/>
<accession>A2ER13</accession>
<dbReference type="VEuPathDB" id="TrichDB:TVAGG3_0535250"/>
<name>A2ER13_TRIV3</name>
<dbReference type="GO" id="GO:0016604">
    <property type="term" value="C:nuclear body"/>
    <property type="evidence" value="ECO:0000318"/>
    <property type="project" value="GO_Central"/>
</dbReference>
<dbReference type="InParanoid" id="A2ER13"/>
<evidence type="ECO:0000256" key="3">
    <source>
        <dbReference type="SAM" id="MobiDB-lite"/>
    </source>
</evidence>
<sequence length="377" mass="43076">MDTLIEYGAKLNPEWLQRNIGEDSKEILNAFLDTDIEDTSKEVLSDEIYQKPKFTMEENIIFQVNEIVDISITYAQRVNFEMNENGLLKLLLHAKGCDFIGLLDVNQLDLDVLSIPGLKICVHKGTEAFYGVFLLNKDNTKVLGGKSNQIISKREKLHIYKNDAVVIYENDLPITEVPNESKKKRKVTKSEKKTTRKKTTRSKSTTKEPDTVEIQSEKPKKSKPQLKLSKLNENDEEMDFLSNDDLQSDEIQEIEATIEASQRNEEIQSSQNLPKSDNIQKSAKNQNFTSFDKNSKIIEVNNICLVKKNGELKYSITCTLSDKKQVRLSDDLCIKAFNCLPDQFIRFPQSEMDRISNLASSSLLGVMGYVKDGFFYE</sequence>
<evidence type="ECO:0000256" key="2">
    <source>
        <dbReference type="ARBA" id="ARBA00018987"/>
    </source>
</evidence>
<feature type="compositionally biased region" description="Polar residues" evidence="3">
    <location>
        <begin position="267"/>
        <end position="281"/>
    </location>
</feature>
<dbReference type="EMBL" id="DS113462">
    <property type="protein sequence ID" value="EAY04903.1"/>
    <property type="molecule type" value="Genomic_DNA"/>
</dbReference>
<reference evidence="5" key="2">
    <citation type="journal article" date="2007" name="Science">
        <title>Draft genome sequence of the sexually transmitted pathogen Trichomonas vaginalis.</title>
        <authorList>
            <person name="Carlton J.M."/>
            <person name="Hirt R.P."/>
            <person name="Silva J.C."/>
            <person name="Delcher A.L."/>
            <person name="Schatz M."/>
            <person name="Zhao Q."/>
            <person name="Wortman J.R."/>
            <person name="Bidwell S.L."/>
            <person name="Alsmark U.C.M."/>
            <person name="Besteiro S."/>
            <person name="Sicheritz-Ponten T."/>
            <person name="Noel C.J."/>
            <person name="Dacks J.B."/>
            <person name="Foster P.G."/>
            <person name="Simillion C."/>
            <person name="Van de Peer Y."/>
            <person name="Miranda-Saavedra D."/>
            <person name="Barton G.J."/>
            <person name="Westrop G.D."/>
            <person name="Mueller S."/>
            <person name="Dessi D."/>
            <person name="Fiori P.L."/>
            <person name="Ren Q."/>
            <person name="Paulsen I."/>
            <person name="Zhang H."/>
            <person name="Bastida-Corcuera F.D."/>
            <person name="Simoes-Barbosa A."/>
            <person name="Brown M.T."/>
            <person name="Hayes R.D."/>
            <person name="Mukherjee M."/>
            <person name="Okumura C.Y."/>
            <person name="Schneider R."/>
            <person name="Smith A.J."/>
            <person name="Vanacova S."/>
            <person name="Villalvazo M."/>
            <person name="Haas B.J."/>
            <person name="Pertea M."/>
            <person name="Feldblyum T.V."/>
            <person name="Utterback T.R."/>
            <person name="Shu C.L."/>
            <person name="Osoegawa K."/>
            <person name="de Jong P.J."/>
            <person name="Hrdy I."/>
            <person name="Horvathova L."/>
            <person name="Zubacova Z."/>
            <person name="Dolezal P."/>
            <person name="Malik S.B."/>
            <person name="Logsdon J.M. Jr."/>
            <person name="Henze K."/>
            <person name="Gupta A."/>
            <person name="Wang C.C."/>
            <person name="Dunne R.L."/>
            <person name="Upcroft J.A."/>
            <person name="Upcroft P."/>
            <person name="White O."/>
            <person name="Salzberg S.L."/>
            <person name="Tang P."/>
            <person name="Chiu C.-H."/>
            <person name="Lee Y.-S."/>
            <person name="Embley T.M."/>
            <person name="Coombs G.H."/>
            <person name="Mottram J.C."/>
            <person name="Tachezy J."/>
            <person name="Fraser-Liggett C.M."/>
            <person name="Johnson P.J."/>
        </authorList>
    </citation>
    <scope>NUCLEOTIDE SEQUENCE [LARGE SCALE GENOMIC DNA]</scope>
    <source>
        <strain evidence="5">G3</strain>
    </source>
</reference>
<gene>
    <name evidence="5" type="ORF">TVAG_016750</name>
</gene>
<evidence type="ECO:0000256" key="1">
    <source>
        <dbReference type="ARBA" id="ARBA00006395"/>
    </source>
</evidence>
<evidence type="ECO:0000313" key="6">
    <source>
        <dbReference type="Proteomes" id="UP000001542"/>
    </source>
</evidence>
<dbReference type="InterPro" id="IPR042470">
    <property type="entry name" value="RMI1_N_C_sf"/>
</dbReference>
<dbReference type="GO" id="GO:0000724">
    <property type="term" value="P:double-strand break repair via homologous recombination"/>
    <property type="evidence" value="ECO:0000318"/>
    <property type="project" value="GO_Central"/>
</dbReference>
<feature type="region of interest" description="Disordered" evidence="3">
    <location>
        <begin position="261"/>
        <end position="281"/>
    </location>
</feature>
<evidence type="ECO:0000313" key="5">
    <source>
        <dbReference type="EMBL" id="EAY04903.1"/>
    </source>
</evidence>
<feature type="region of interest" description="Disordered" evidence="3">
    <location>
        <begin position="179"/>
        <end position="234"/>
    </location>
</feature>
<dbReference type="Pfam" id="PF08585">
    <property type="entry name" value="RMI1_N_C"/>
    <property type="match status" value="1"/>
</dbReference>
<dbReference type="Gene3D" id="2.40.50.770">
    <property type="entry name" value="RecQ-mediated genome instability protein Rmi1, C-terminal domain"/>
    <property type="match status" value="1"/>
</dbReference>
<dbReference type="GO" id="GO:0031422">
    <property type="term" value="C:RecQ family helicase-topoisomerase III complex"/>
    <property type="evidence" value="ECO:0000318"/>
    <property type="project" value="GO_Central"/>
</dbReference>
<dbReference type="Proteomes" id="UP000001542">
    <property type="component" value="Unassembled WGS sequence"/>
</dbReference>
<dbReference type="GO" id="GO:0000712">
    <property type="term" value="P:resolution of meiotic recombination intermediates"/>
    <property type="evidence" value="ECO:0000318"/>
    <property type="project" value="GO_Central"/>
</dbReference>
<dbReference type="SMART" id="SM01161">
    <property type="entry name" value="DUF1767"/>
    <property type="match status" value="1"/>
</dbReference>
<dbReference type="PANTHER" id="PTHR14790:SF15">
    <property type="entry name" value="RECQ-MEDIATED GENOME INSTABILITY PROTEIN 1"/>
    <property type="match status" value="1"/>
</dbReference>
<feature type="compositionally biased region" description="Basic and acidic residues" evidence="3">
    <location>
        <begin position="205"/>
        <end position="219"/>
    </location>
</feature>
<dbReference type="AlphaFoldDB" id="A2ER13"/>
<reference evidence="5" key="1">
    <citation type="submission" date="2006-10" db="EMBL/GenBank/DDBJ databases">
        <authorList>
            <person name="Amadeo P."/>
            <person name="Zhao Q."/>
            <person name="Wortman J."/>
            <person name="Fraser-Liggett C."/>
            <person name="Carlton J."/>
        </authorList>
    </citation>
    <scope>NUCLEOTIDE SEQUENCE</scope>
    <source>
        <strain evidence="5">G3</strain>
    </source>
</reference>
<keyword evidence="6" id="KW-1185">Reference proteome</keyword>
<dbReference type="STRING" id="5722.A2ER13"/>
<dbReference type="RefSeq" id="XP_001317126.1">
    <property type="nucleotide sequence ID" value="XM_001317091.1"/>
</dbReference>
<dbReference type="KEGG" id="tva:4762768"/>
<dbReference type="InterPro" id="IPR013894">
    <property type="entry name" value="RMI1_OB"/>
</dbReference>
<dbReference type="VEuPathDB" id="TrichDB:TVAG_016750"/>
<protein>
    <recommendedName>
        <fullName evidence="2">RecQ-mediated genome instability protein 1</fullName>
    </recommendedName>
</protein>
<feature type="domain" description="RecQ mediated genome instability protein 1 OB-fold" evidence="4">
    <location>
        <begin position="46"/>
        <end position="153"/>
    </location>
</feature>
<comment type="similarity">
    <text evidence="1">Belongs to the RMI1 family.</text>
</comment>
<dbReference type="PANTHER" id="PTHR14790">
    <property type="entry name" value="RECQ-MEDIATED GENOME INSTABILITY PROTEIN 1 RMI1"/>
    <property type="match status" value="1"/>
</dbReference>
<dbReference type="FunFam" id="2.40.50.770:FF:000010">
    <property type="entry name" value="Uncharacterized protein"/>
    <property type="match status" value="1"/>
</dbReference>
<organism evidence="5 6">
    <name type="scientific">Trichomonas vaginalis (strain ATCC PRA-98 / G3)</name>
    <dbReference type="NCBI Taxonomy" id="412133"/>
    <lineage>
        <taxon>Eukaryota</taxon>
        <taxon>Metamonada</taxon>
        <taxon>Parabasalia</taxon>
        <taxon>Trichomonadida</taxon>
        <taxon>Trichomonadidae</taxon>
        <taxon>Trichomonas</taxon>
    </lineage>
</organism>
<proteinExistence type="inferred from homology"/>
<evidence type="ECO:0000259" key="4">
    <source>
        <dbReference type="Pfam" id="PF08585"/>
    </source>
</evidence>